<proteinExistence type="predicted"/>
<dbReference type="Pfam" id="PF04365">
    <property type="entry name" value="BrnT_toxin"/>
    <property type="match status" value="1"/>
</dbReference>
<dbReference type="Gene3D" id="3.10.450.530">
    <property type="entry name" value="Ribonuclease toxin, BrnT, of type II toxin-antitoxin system"/>
    <property type="match status" value="1"/>
</dbReference>
<protein>
    <submittedName>
        <fullName evidence="1">BrnT family toxin</fullName>
    </submittedName>
</protein>
<dbReference type="InterPro" id="IPR038573">
    <property type="entry name" value="BrnT_sf"/>
</dbReference>
<comment type="caution">
    <text evidence="1">The sequence shown here is derived from an EMBL/GenBank/DDBJ whole genome shotgun (WGS) entry which is preliminary data.</text>
</comment>
<dbReference type="Proteomes" id="UP000782519">
    <property type="component" value="Unassembled WGS sequence"/>
</dbReference>
<name>A0A933RWX9_RHOPL</name>
<gene>
    <name evidence="1" type="ORF">HZA66_05360</name>
</gene>
<accession>A0A933RWX9</accession>
<evidence type="ECO:0000313" key="1">
    <source>
        <dbReference type="EMBL" id="MBI5128849.1"/>
    </source>
</evidence>
<evidence type="ECO:0000313" key="2">
    <source>
        <dbReference type="Proteomes" id="UP000782519"/>
    </source>
</evidence>
<sequence length="87" mass="10137">MTKPFDEAKDAANIANHQISLARAFEMEIVSFLEDDRFDYGEVRYRAWGYIDGKAYFLAYTLRDGKVRPISLRRAHAKEMKRHAPKA</sequence>
<dbReference type="AlphaFoldDB" id="A0A933RWX9"/>
<organism evidence="1 2">
    <name type="scientific">Rhodopseudomonas palustris</name>
    <dbReference type="NCBI Taxonomy" id="1076"/>
    <lineage>
        <taxon>Bacteria</taxon>
        <taxon>Pseudomonadati</taxon>
        <taxon>Pseudomonadota</taxon>
        <taxon>Alphaproteobacteria</taxon>
        <taxon>Hyphomicrobiales</taxon>
        <taxon>Nitrobacteraceae</taxon>
        <taxon>Rhodopseudomonas</taxon>
    </lineage>
</organism>
<reference evidence="1" key="1">
    <citation type="submission" date="2020-07" db="EMBL/GenBank/DDBJ databases">
        <title>Huge and variable diversity of episymbiotic CPR bacteria and DPANN archaea in groundwater ecosystems.</title>
        <authorList>
            <person name="He C.Y."/>
            <person name="Keren R."/>
            <person name="Whittaker M."/>
            <person name="Farag I.F."/>
            <person name="Doudna J."/>
            <person name="Cate J.H.D."/>
            <person name="Banfield J.F."/>
        </authorList>
    </citation>
    <scope>NUCLEOTIDE SEQUENCE</scope>
    <source>
        <strain evidence="1">NC_groundwater_1818_Pr3_B-0.1um_66_35</strain>
    </source>
</reference>
<dbReference type="InterPro" id="IPR007460">
    <property type="entry name" value="BrnT_toxin"/>
</dbReference>
<dbReference type="EMBL" id="JACRJB010000014">
    <property type="protein sequence ID" value="MBI5128849.1"/>
    <property type="molecule type" value="Genomic_DNA"/>
</dbReference>